<dbReference type="STRING" id="995038.SAMN05216274_11953"/>
<sequence length="164" mass="18201">MSYEARQKRAHTMVSDLGLPRPLTAELLHRHMESVRGKKIVVQSATPRMLESGLCGLWIAVAGESFERIHHAPTTSPVHRQQFLNHEFGHMILDHEKELIPAERIALLAPLIPIDAIAYALSRSQFTDEQEALAEAIGDRLALIMLQDAPEAVQGTPTGFGRVL</sequence>
<comment type="caution">
    <text evidence="2">The sequence shown here is derived from an EMBL/GenBank/DDBJ whole genome shotgun (WGS) entry which is preliminary data.</text>
</comment>
<gene>
    <name evidence="2" type="ORF">E3O11_15960</name>
    <name evidence="1" type="ORF">SAMN05216274_11953</name>
</gene>
<reference evidence="2 4" key="2">
    <citation type="submission" date="2019-03" db="EMBL/GenBank/DDBJ databases">
        <title>Genomics of glacier-inhabiting Cryobacterium strains.</title>
        <authorList>
            <person name="Liu Q."/>
            <person name="Xin Y.-H."/>
        </authorList>
    </citation>
    <scope>NUCLEOTIDE SEQUENCE [LARGE SCALE GENOMIC DNA]</scope>
    <source>
        <strain evidence="2 4">Hh34</strain>
    </source>
</reference>
<proteinExistence type="predicted"/>
<evidence type="ECO:0008006" key="5">
    <source>
        <dbReference type="Google" id="ProtNLM"/>
    </source>
</evidence>
<evidence type="ECO:0000313" key="4">
    <source>
        <dbReference type="Proteomes" id="UP000297963"/>
    </source>
</evidence>
<dbReference type="EMBL" id="SOFE01000028">
    <property type="protein sequence ID" value="TFB81921.1"/>
    <property type="molecule type" value="Genomic_DNA"/>
</dbReference>
<accession>A0A1I3DN04</accession>
<protein>
    <recommendedName>
        <fullName evidence="5">IrrE N-terminal-like domain-containing protein</fullName>
    </recommendedName>
</protein>
<dbReference type="Proteomes" id="UP000199681">
    <property type="component" value="Unassembled WGS sequence"/>
</dbReference>
<reference evidence="1 3" key="1">
    <citation type="submission" date="2016-10" db="EMBL/GenBank/DDBJ databases">
        <authorList>
            <person name="Varghese N."/>
            <person name="Submissions S."/>
        </authorList>
    </citation>
    <scope>NUCLEOTIDE SEQUENCE [LARGE SCALE GENOMIC DNA]</scope>
    <source>
        <strain evidence="1 3">GMCC 1.11211</strain>
    </source>
</reference>
<evidence type="ECO:0000313" key="2">
    <source>
        <dbReference type="EMBL" id="TFB81921.1"/>
    </source>
</evidence>
<dbReference type="Proteomes" id="UP000297963">
    <property type="component" value="Unassembled WGS sequence"/>
</dbReference>
<dbReference type="RefSeq" id="WP_134495636.1">
    <property type="nucleotide sequence ID" value="NZ_BKAC01000021.1"/>
</dbReference>
<dbReference type="EMBL" id="FOPW01000019">
    <property type="protein sequence ID" value="SFH88114.1"/>
    <property type="molecule type" value="Genomic_DNA"/>
</dbReference>
<organism evidence="2 4">
    <name type="scientific">Cryobacterium levicorallinum</name>
    <dbReference type="NCBI Taxonomy" id="995038"/>
    <lineage>
        <taxon>Bacteria</taxon>
        <taxon>Bacillati</taxon>
        <taxon>Actinomycetota</taxon>
        <taxon>Actinomycetes</taxon>
        <taxon>Micrococcales</taxon>
        <taxon>Microbacteriaceae</taxon>
        <taxon>Cryobacterium</taxon>
    </lineage>
</organism>
<evidence type="ECO:0000313" key="3">
    <source>
        <dbReference type="Proteomes" id="UP000199681"/>
    </source>
</evidence>
<keyword evidence="3" id="KW-1185">Reference proteome</keyword>
<name>A0A1I3DN04_9MICO</name>
<evidence type="ECO:0000313" key="1">
    <source>
        <dbReference type="EMBL" id="SFH88114.1"/>
    </source>
</evidence>
<dbReference type="AlphaFoldDB" id="A0A1I3DN04"/>